<reference evidence="2" key="1">
    <citation type="submission" date="2011-07" db="EMBL/GenBank/DDBJ databases">
        <authorList>
            <consortium name="Caenorhabditis brenneri Sequencing and Analysis Consortium"/>
            <person name="Wilson R.K."/>
        </authorList>
    </citation>
    <scope>NUCLEOTIDE SEQUENCE [LARGE SCALE GENOMIC DNA]</scope>
    <source>
        <strain evidence="2">PB2801</strain>
    </source>
</reference>
<dbReference type="Proteomes" id="UP000008068">
    <property type="component" value="Unassembled WGS sequence"/>
</dbReference>
<dbReference type="HOGENOM" id="CLU_1595972_0_0_1"/>
<keyword evidence="2" id="KW-1185">Reference proteome</keyword>
<evidence type="ECO:0000313" key="2">
    <source>
        <dbReference type="Proteomes" id="UP000008068"/>
    </source>
</evidence>
<gene>
    <name evidence="1" type="ORF">CAEBREN_11640</name>
</gene>
<evidence type="ECO:0000313" key="1">
    <source>
        <dbReference type="EMBL" id="EGT30938.1"/>
    </source>
</evidence>
<accession>G0MAA2</accession>
<protein>
    <submittedName>
        <fullName evidence="1">Uncharacterized protein</fullName>
    </submittedName>
</protein>
<name>G0MAA2_CAEBE</name>
<sequence length="156" mass="17827">MTEPKGPPSLSNLACDTMIKAAKNGNLKLVPQKVPPAIRECIWDHCTLMEIITLSFAMNSTDFFSPIVNRSEITVHFQPRTVKMCFFEITCSGKANLRWFISLEIQPDDSDFKSAHSKTQMMFDSADVKMFISYFPRHAESEIVKWISKLFQKEIG</sequence>
<proteinExistence type="predicted"/>
<dbReference type="InParanoid" id="G0MAA2"/>
<dbReference type="EMBL" id="GL379787">
    <property type="protein sequence ID" value="EGT30938.1"/>
    <property type="molecule type" value="Genomic_DNA"/>
</dbReference>
<organism evidence="2">
    <name type="scientific">Caenorhabditis brenneri</name>
    <name type="common">Nematode worm</name>
    <dbReference type="NCBI Taxonomy" id="135651"/>
    <lineage>
        <taxon>Eukaryota</taxon>
        <taxon>Metazoa</taxon>
        <taxon>Ecdysozoa</taxon>
        <taxon>Nematoda</taxon>
        <taxon>Chromadorea</taxon>
        <taxon>Rhabditida</taxon>
        <taxon>Rhabditina</taxon>
        <taxon>Rhabditomorpha</taxon>
        <taxon>Rhabditoidea</taxon>
        <taxon>Rhabditidae</taxon>
        <taxon>Peloderinae</taxon>
        <taxon>Caenorhabditis</taxon>
    </lineage>
</organism>
<dbReference type="AlphaFoldDB" id="G0MAA2"/>